<dbReference type="EMBL" id="LVJN01000019">
    <property type="protein sequence ID" value="OSM04475.1"/>
    <property type="molecule type" value="Genomic_DNA"/>
</dbReference>
<sequence>MTSAYESLKEYLSNRMRMSHIYQPVMIRQILLNGDQITRREAAQAFLAEDQSQIEYYEK</sequence>
<gene>
    <name evidence="1" type="ORF">MAIT1_05311</name>
</gene>
<proteinExistence type="predicted"/>
<protein>
    <submittedName>
        <fullName evidence="1">Uncharacterized protein</fullName>
    </submittedName>
</protein>
<organism evidence="1 2">
    <name type="scientific">Magnetofaba australis IT-1</name>
    <dbReference type="NCBI Taxonomy" id="1434232"/>
    <lineage>
        <taxon>Bacteria</taxon>
        <taxon>Pseudomonadati</taxon>
        <taxon>Pseudomonadota</taxon>
        <taxon>Magnetococcia</taxon>
        <taxon>Magnetococcales</taxon>
        <taxon>Magnetococcaceae</taxon>
        <taxon>Magnetofaba</taxon>
    </lineage>
</organism>
<evidence type="ECO:0000313" key="2">
    <source>
        <dbReference type="Proteomes" id="UP000194003"/>
    </source>
</evidence>
<keyword evidence="2" id="KW-1185">Reference proteome</keyword>
<name>A0A1Y2K572_9PROT</name>
<evidence type="ECO:0000313" key="1">
    <source>
        <dbReference type="EMBL" id="OSM04475.1"/>
    </source>
</evidence>
<dbReference type="STRING" id="1434232.MAIT1_05311"/>
<reference evidence="1 2" key="1">
    <citation type="journal article" date="2016" name="BMC Genomics">
        <title>Combined genomic and structural analyses of a cultured magnetotactic bacterium reveals its niche adaptation to a dynamic environment.</title>
        <authorList>
            <person name="Araujo A.C."/>
            <person name="Morillo V."/>
            <person name="Cypriano J."/>
            <person name="Teixeira L.C."/>
            <person name="Leao P."/>
            <person name="Lyra S."/>
            <person name="Almeida L.G."/>
            <person name="Bazylinski D.A."/>
            <person name="Vasconcellos A.T."/>
            <person name="Abreu F."/>
            <person name="Lins U."/>
        </authorList>
    </citation>
    <scope>NUCLEOTIDE SEQUENCE [LARGE SCALE GENOMIC DNA]</scope>
    <source>
        <strain evidence="1 2">IT-1</strain>
    </source>
</reference>
<dbReference type="AlphaFoldDB" id="A0A1Y2K572"/>
<accession>A0A1Y2K572</accession>
<dbReference type="RefSeq" id="WP_198947875.1">
    <property type="nucleotide sequence ID" value="NZ_LVJN01000019.1"/>
</dbReference>
<dbReference type="Proteomes" id="UP000194003">
    <property type="component" value="Unassembled WGS sequence"/>
</dbReference>
<comment type="caution">
    <text evidence="1">The sequence shown here is derived from an EMBL/GenBank/DDBJ whole genome shotgun (WGS) entry which is preliminary data.</text>
</comment>